<dbReference type="SUPFAM" id="SSF103481">
    <property type="entry name" value="Multidrug resistance efflux transporter EmrE"/>
    <property type="match status" value="2"/>
</dbReference>
<evidence type="ECO:0000259" key="2">
    <source>
        <dbReference type="Pfam" id="PF00892"/>
    </source>
</evidence>
<feature type="transmembrane region" description="Helical" evidence="1">
    <location>
        <begin position="218"/>
        <end position="237"/>
    </location>
</feature>
<dbReference type="RefSeq" id="WP_379900688.1">
    <property type="nucleotide sequence ID" value="NZ_JBHRTR010000027.1"/>
</dbReference>
<feature type="domain" description="EamA" evidence="2">
    <location>
        <begin position="20"/>
        <end position="145"/>
    </location>
</feature>
<comment type="caution">
    <text evidence="3">The sequence shown here is derived from an EMBL/GenBank/DDBJ whole genome shotgun (WGS) entry which is preliminary data.</text>
</comment>
<feature type="transmembrane region" description="Helical" evidence="1">
    <location>
        <begin position="12"/>
        <end position="35"/>
    </location>
</feature>
<gene>
    <name evidence="3" type="ORF">ACFOGJ_12185</name>
</gene>
<feature type="transmembrane region" description="Helical" evidence="1">
    <location>
        <begin position="131"/>
        <end position="150"/>
    </location>
</feature>
<evidence type="ECO:0000313" key="4">
    <source>
        <dbReference type="Proteomes" id="UP001595528"/>
    </source>
</evidence>
<feature type="transmembrane region" description="Helical" evidence="1">
    <location>
        <begin position="47"/>
        <end position="67"/>
    </location>
</feature>
<name>A0ABV7L079_9PROT</name>
<reference evidence="4" key="1">
    <citation type="journal article" date="2019" name="Int. J. Syst. Evol. Microbiol.">
        <title>The Global Catalogue of Microorganisms (GCM) 10K type strain sequencing project: providing services to taxonomists for standard genome sequencing and annotation.</title>
        <authorList>
            <consortium name="The Broad Institute Genomics Platform"/>
            <consortium name="The Broad Institute Genome Sequencing Center for Infectious Disease"/>
            <person name="Wu L."/>
            <person name="Ma J."/>
        </authorList>
    </citation>
    <scope>NUCLEOTIDE SEQUENCE [LARGE SCALE GENOMIC DNA]</scope>
    <source>
        <strain evidence="4">KCTC 42964</strain>
    </source>
</reference>
<accession>A0ABV7L079</accession>
<dbReference type="InterPro" id="IPR037185">
    <property type="entry name" value="EmrE-like"/>
</dbReference>
<dbReference type="Pfam" id="PF00892">
    <property type="entry name" value="EamA"/>
    <property type="match status" value="2"/>
</dbReference>
<dbReference type="PANTHER" id="PTHR22911">
    <property type="entry name" value="ACYL-MALONYL CONDENSING ENZYME-RELATED"/>
    <property type="match status" value="1"/>
</dbReference>
<keyword evidence="1" id="KW-0472">Membrane</keyword>
<keyword evidence="1" id="KW-0812">Transmembrane</keyword>
<feature type="transmembrane region" description="Helical" evidence="1">
    <location>
        <begin position="97"/>
        <end position="119"/>
    </location>
</feature>
<feature type="transmembrane region" description="Helical" evidence="1">
    <location>
        <begin position="156"/>
        <end position="177"/>
    </location>
</feature>
<feature type="transmembrane region" description="Helical" evidence="1">
    <location>
        <begin position="74"/>
        <end position="91"/>
    </location>
</feature>
<feature type="transmembrane region" description="Helical" evidence="1">
    <location>
        <begin position="189"/>
        <end position="212"/>
    </location>
</feature>
<evidence type="ECO:0000256" key="1">
    <source>
        <dbReference type="SAM" id="Phobius"/>
    </source>
</evidence>
<dbReference type="Proteomes" id="UP001595528">
    <property type="component" value="Unassembled WGS sequence"/>
</dbReference>
<keyword evidence="1" id="KW-1133">Transmembrane helix</keyword>
<keyword evidence="4" id="KW-1185">Reference proteome</keyword>
<dbReference type="EMBL" id="JBHRTR010000027">
    <property type="protein sequence ID" value="MFC3227997.1"/>
    <property type="molecule type" value="Genomic_DNA"/>
</dbReference>
<proteinExistence type="predicted"/>
<dbReference type="InterPro" id="IPR000620">
    <property type="entry name" value="EamA_dom"/>
</dbReference>
<feature type="domain" description="EamA" evidence="2">
    <location>
        <begin position="157"/>
        <end position="289"/>
    </location>
</feature>
<sequence>MTGPARIALRQPGPLLATGIVLLCAIGFGLTPFFARGLAEAGLSSGAIAFYRYAFSLAVLAPFLPVARGKRREGLVALGAGAAMGLGWIGYLEAVKVAPVAAAGTIYMSYPLFAILLAWPLAGQRPGGRALAAGLLVLAGAALALSPPGLDAAQVRALLLSLSAPLTFGLGIVVLCTRLPNLAVLEKMSALLAGSVLALAPLLATQPVAAVLPADAGTWLLVAGVAGLTAFLPQLLYTYAAPLVGPARAAAAGSLELPTMLAIGWLQFGEPIGPLQIAATLLLVLAILLAPAIALQGGSGGAPPG</sequence>
<feature type="transmembrane region" description="Helical" evidence="1">
    <location>
        <begin position="274"/>
        <end position="295"/>
    </location>
</feature>
<evidence type="ECO:0000313" key="3">
    <source>
        <dbReference type="EMBL" id="MFC3227997.1"/>
    </source>
</evidence>
<protein>
    <submittedName>
        <fullName evidence="3">EamA family transporter</fullName>
    </submittedName>
</protein>
<organism evidence="3 4">
    <name type="scientific">Marinibaculum pumilum</name>
    <dbReference type="NCBI Taxonomy" id="1766165"/>
    <lineage>
        <taxon>Bacteria</taxon>
        <taxon>Pseudomonadati</taxon>
        <taxon>Pseudomonadota</taxon>
        <taxon>Alphaproteobacteria</taxon>
        <taxon>Rhodospirillales</taxon>
        <taxon>Rhodospirillaceae</taxon>
        <taxon>Marinibaculum</taxon>
    </lineage>
</organism>
<dbReference type="PANTHER" id="PTHR22911:SF137">
    <property type="entry name" value="SOLUTE CARRIER FAMILY 35 MEMBER G2-RELATED"/>
    <property type="match status" value="1"/>
</dbReference>